<comment type="caution">
    <text evidence="2">The sequence shown here is derived from an EMBL/GenBank/DDBJ whole genome shotgun (WGS) entry which is preliminary data.</text>
</comment>
<dbReference type="GO" id="GO:0005524">
    <property type="term" value="F:ATP binding"/>
    <property type="evidence" value="ECO:0007669"/>
    <property type="project" value="InterPro"/>
</dbReference>
<proteinExistence type="predicted"/>
<keyword evidence="1" id="KW-0175">Coiled coil</keyword>
<dbReference type="AlphaFoldDB" id="A0A1V9Y0W2"/>
<evidence type="ECO:0000313" key="3">
    <source>
        <dbReference type="Proteomes" id="UP000192247"/>
    </source>
</evidence>
<gene>
    <name evidence="2" type="ORF">BIW11_05811</name>
</gene>
<feature type="coiled-coil region" evidence="1">
    <location>
        <begin position="132"/>
        <end position="170"/>
    </location>
</feature>
<name>A0A1V9Y0W2_9ACAR</name>
<dbReference type="InterPro" id="IPR036277">
    <property type="entry name" value="SMC_hinge_sf"/>
</dbReference>
<dbReference type="GO" id="GO:0005694">
    <property type="term" value="C:chromosome"/>
    <property type="evidence" value="ECO:0007669"/>
    <property type="project" value="InterPro"/>
</dbReference>
<dbReference type="SUPFAM" id="SSF75553">
    <property type="entry name" value="Smc hinge domain"/>
    <property type="match status" value="1"/>
</dbReference>
<sequence length="343" mass="39714">MLFTFQMIETELESARLDREESDFVQKSLAYLETRLKLLKMASNDKLAQLKRLRLQVLESKRTEENIRMLQVRLGKTEMDLRQAERNFETLELHYAKLIAQKQALIQTAFHRTDGALPEAENTEDVRVKRELRNFENKSIAHENKLKRLADIKDIEIKELKEKIEALNTLQWKLDDARKVKVDIEIKSDNFRREDEKIIRKLINIYHQRLSMSQACEDVLEHFSASMGPQASVHSRIIEILGAMECTEVPHEDGFFGCVLDHIKVSEEHQIAVCAATSFLRSFVVKNFDMALRFKNALAGFSINVGHIRVIPLDTYNYKLAERVFDGPMGTTQLGEHIQISVS</sequence>
<accession>A0A1V9Y0W2</accession>
<evidence type="ECO:0000256" key="1">
    <source>
        <dbReference type="SAM" id="Coils"/>
    </source>
</evidence>
<evidence type="ECO:0008006" key="4">
    <source>
        <dbReference type="Google" id="ProtNLM"/>
    </source>
</evidence>
<reference evidence="2 3" key="1">
    <citation type="journal article" date="2017" name="Gigascience">
        <title>Draft genome of the honey bee ectoparasitic mite, Tropilaelaps mercedesae, is shaped by the parasitic life history.</title>
        <authorList>
            <person name="Dong X."/>
            <person name="Armstrong S.D."/>
            <person name="Xia D."/>
            <person name="Makepeace B.L."/>
            <person name="Darby A.C."/>
            <person name="Kadowaki T."/>
        </authorList>
    </citation>
    <scope>NUCLEOTIDE SEQUENCE [LARGE SCALE GENOMIC DNA]</scope>
    <source>
        <strain evidence="2">Wuxi-XJTLU</strain>
    </source>
</reference>
<dbReference type="InParanoid" id="A0A1V9Y0W2"/>
<organism evidence="2 3">
    <name type="scientific">Tropilaelaps mercedesae</name>
    <dbReference type="NCBI Taxonomy" id="418985"/>
    <lineage>
        <taxon>Eukaryota</taxon>
        <taxon>Metazoa</taxon>
        <taxon>Ecdysozoa</taxon>
        <taxon>Arthropoda</taxon>
        <taxon>Chelicerata</taxon>
        <taxon>Arachnida</taxon>
        <taxon>Acari</taxon>
        <taxon>Parasitiformes</taxon>
        <taxon>Mesostigmata</taxon>
        <taxon>Gamasina</taxon>
        <taxon>Dermanyssoidea</taxon>
        <taxon>Laelapidae</taxon>
        <taxon>Tropilaelaps</taxon>
    </lineage>
</organism>
<keyword evidence="3" id="KW-1185">Reference proteome</keyword>
<feature type="coiled-coil region" evidence="1">
    <location>
        <begin position="67"/>
        <end position="101"/>
    </location>
</feature>
<dbReference type="EMBL" id="MNPL01001241">
    <property type="protein sequence ID" value="OQR79333.1"/>
    <property type="molecule type" value="Genomic_DNA"/>
</dbReference>
<protein>
    <recommendedName>
        <fullName evidence="4">SMC hinge domain-containing protein</fullName>
    </recommendedName>
</protein>
<dbReference type="GO" id="GO:0051276">
    <property type="term" value="P:chromosome organization"/>
    <property type="evidence" value="ECO:0007669"/>
    <property type="project" value="InterPro"/>
</dbReference>
<evidence type="ECO:0000313" key="2">
    <source>
        <dbReference type="EMBL" id="OQR79333.1"/>
    </source>
</evidence>
<dbReference type="Proteomes" id="UP000192247">
    <property type="component" value="Unassembled WGS sequence"/>
</dbReference>